<keyword evidence="2" id="KW-1133">Transmembrane helix</keyword>
<dbReference type="RefSeq" id="WP_022861787.1">
    <property type="nucleotide sequence ID" value="NZ_JGZD01000001.1"/>
</dbReference>
<dbReference type="InterPro" id="IPR036249">
    <property type="entry name" value="Thioredoxin-like_sf"/>
</dbReference>
<keyword evidence="2" id="KW-0812">Transmembrane</keyword>
<feature type="domain" description="BZIP" evidence="3">
    <location>
        <begin position="11"/>
        <end position="26"/>
    </location>
</feature>
<keyword evidence="2" id="KW-0472">Membrane</keyword>
<feature type="region of interest" description="Disordered" evidence="1">
    <location>
        <begin position="300"/>
        <end position="324"/>
    </location>
</feature>
<sequence>MAQGNRPGNARQSRSNRRAAERERARQQAEQQARERRQQTIIGLIVTIVVVALVAVIGVVVYRNTHKNTAAQTQSTKAAYSTMRDSSVKPSTASNTGGILFSKNGYGKTIDDVPTIAIYMDPLCPGCGNFNRETDPTLISMFNAGQINLDIHPMSFLDSSSSDDYSSRASSSIAYIADHDSDPSHLLSYISNIYAEGFQPDEGSSYQSVSDAKLKQQAIKAGVPKSVADKAFERTYQKWLTAINTYTPTRKELWGSSGSMSTPTVTVNGTMIDLSAISTAGLDLKQGILKAIGLKESQIGDSSALPSIGGTGAPADFTSTESTE</sequence>
<reference evidence="4 5" key="1">
    <citation type="submission" date="2014-03" db="EMBL/GenBank/DDBJ databases">
        <title>Genomics of Bifidobacteria.</title>
        <authorList>
            <person name="Ventura M."/>
            <person name="Milani C."/>
            <person name="Lugli G.A."/>
        </authorList>
    </citation>
    <scope>NUCLEOTIDE SEQUENCE [LARGE SCALE GENOMIC DNA]</scope>
    <source>
        <strain evidence="4 5">LMG 11592</strain>
    </source>
</reference>
<gene>
    <name evidence="4" type="ORF">BMIN_1123</name>
</gene>
<dbReference type="AlphaFoldDB" id="A0A087BT74"/>
<feature type="region of interest" description="Disordered" evidence="1">
    <location>
        <begin position="1"/>
        <end position="32"/>
    </location>
</feature>
<dbReference type="eggNOG" id="COG1651">
    <property type="taxonomic scope" value="Bacteria"/>
</dbReference>
<organism evidence="4 5">
    <name type="scientific">Bifidobacterium minimum</name>
    <dbReference type="NCBI Taxonomy" id="1693"/>
    <lineage>
        <taxon>Bacteria</taxon>
        <taxon>Bacillati</taxon>
        <taxon>Actinomycetota</taxon>
        <taxon>Actinomycetes</taxon>
        <taxon>Bifidobacteriales</taxon>
        <taxon>Bifidobacteriaceae</taxon>
        <taxon>Bifidobacterium</taxon>
    </lineage>
</organism>
<dbReference type="Proteomes" id="UP000029014">
    <property type="component" value="Unassembled WGS sequence"/>
</dbReference>
<proteinExistence type="predicted"/>
<comment type="caution">
    <text evidence="4">The sequence shown here is derived from an EMBL/GenBank/DDBJ whole genome shotgun (WGS) entry which is preliminary data.</text>
</comment>
<dbReference type="GO" id="GO:0003700">
    <property type="term" value="F:DNA-binding transcription factor activity"/>
    <property type="evidence" value="ECO:0007669"/>
    <property type="project" value="InterPro"/>
</dbReference>
<dbReference type="SUPFAM" id="SSF52833">
    <property type="entry name" value="Thioredoxin-like"/>
    <property type="match status" value="1"/>
</dbReference>
<evidence type="ECO:0000259" key="3">
    <source>
        <dbReference type="PROSITE" id="PS00036"/>
    </source>
</evidence>
<dbReference type="STRING" id="1693.BMIN_1123"/>
<protein>
    <submittedName>
        <fullName evidence="4">DSBA oxidoreductase</fullName>
    </submittedName>
</protein>
<name>A0A087BT74_9BIFI</name>
<dbReference type="InterPro" id="IPR004827">
    <property type="entry name" value="bZIP"/>
</dbReference>
<dbReference type="Gene3D" id="3.40.30.10">
    <property type="entry name" value="Glutaredoxin"/>
    <property type="match status" value="1"/>
</dbReference>
<evidence type="ECO:0000256" key="2">
    <source>
        <dbReference type="SAM" id="Phobius"/>
    </source>
</evidence>
<dbReference type="Pfam" id="PF13462">
    <property type="entry name" value="Thioredoxin_4"/>
    <property type="match status" value="1"/>
</dbReference>
<evidence type="ECO:0000256" key="1">
    <source>
        <dbReference type="SAM" id="MobiDB-lite"/>
    </source>
</evidence>
<accession>A0A087BT74</accession>
<dbReference type="InterPro" id="IPR012336">
    <property type="entry name" value="Thioredoxin-like_fold"/>
</dbReference>
<evidence type="ECO:0000313" key="4">
    <source>
        <dbReference type="EMBL" id="KFI74224.1"/>
    </source>
</evidence>
<dbReference type="EMBL" id="JGZD01000001">
    <property type="protein sequence ID" value="KFI74224.1"/>
    <property type="molecule type" value="Genomic_DNA"/>
</dbReference>
<evidence type="ECO:0000313" key="5">
    <source>
        <dbReference type="Proteomes" id="UP000029014"/>
    </source>
</evidence>
<feature type="compositionally biased region" description="Basic and acidic residues" evidence="1">
    <location>
        <begin position="18"/>
        <end position="32"/>
    </location>
</feature>
<dbReference type="PROSITE" id="PS00036">
    <property type="entry name" value="BZIP_BASIC"/>
    <property type="match status" value="1"/>
</dbReference>
<feature type="transmembrane region" description="Helical" evidence="2">
    <location>
        <begin position="41"/>
        <end position="62"/>
    </location>
</feature>
<keyword evidence="5" id="KW-1185">Reference proteome</keyword>